<evidence type="ECO:0000313" key="4">
    <source>
        <dbReference type="Proteomes" id="UP000295633"/>
    </source>
</evidence>
<reference evidence="3 4" key="1">
    <citation type="submission" date="2019-03" db="EMBL/GenBank/DDBJ databases">
        <title>Genome Sequencing and Assembly of Various Microbes Isolated from Partially Reclaimed Soil and Acid Mine Drainage (AMD) Site.</title>
        <authorList>
            <person name="Steinbock B."/>
            <person name="Bechtold R."/>
            <person name="Sevigny J.L."/>
            <person name="Thomas D."/>
            <person name="Cuthill L.R."/>
            <person name="Aveiro Johannsen E.J."/>
            <person name="Thomas K."/>
            <person name="Ghosh A."/>
        </authorList>
    </citation>
    <scope>NUCLEOTIDE SEQUENCE [LARGE SCALE GENOMIC DNA]</scope>
    <source>
        <strain evidence="3 4">F-B2</strain>
    </source>
</reference>
<comment type="caution">
    <text evidence="3">The sequence shown here is derived from an EMBL/GenBank/DDBJ whole genome shotgun (WGS) entry which is preliminary data.</text>
</comment>
<feature type="region of interest" description="Disordered" evidence="1">
    <location>
        <begin position="53"/>
        <end position="94"/>
    </location>
</feature>
<dbReference type="RefSeq" id="WP_133400018.1">
    <property type="nucleotide sequence ID" value="NZ_SMZX01000002.1"/>
</dbReference>
<dbReference type="Pfam" id="PF19950">
    <property type="entry name" value="DUF6412"/>
    <property type="match status" value="1"/>
</dbReference>
<organism evidence="3 4">
    <name type="scientific">Microbacterium oleivorans</name>
    <dbReference type="NCBI Taxonomy" id="273677"/>
    <lineage>
        <taxon>Bacteria</taxon>
        <taxon>Bacillati</taxon>
        <taxon>Actinomycetota</taxon>
        <taxon>Actinomycetes</taxon>
        <taxon>Micrococcales</taxon>
        <taxon>Microbacteriaceae</taxon>
        <taxon>Microbacterium</taxon>
    </lineage>
</organism>
<gene>
    <name evidence="3" type="ORF">E2R54_12865</name>
</gene>
<keyword evidence="2" id="KW-0472">Membrane</keyword>
<proteinExistence type="predicted"/>
<keyword evidence="2" id="KW-1133">Transmembrane helix</keyword>
<name>A0A4R5YFV5_9MICO</name>
<dbReference type="STRING" id="273677.BW34_01967"/>
<sequence length="94" mass="9652">MIDTIIDFLRLVLEVFGLLATVDSSMSGSTLAVALLALAVLTLALLATAVHAATRGSAPHPTRRIELTAPLAQSDPDAAGHVRRRGPGQVTAAA</sequence>
<dbReference type="EMBL" id="SMZX01000002">
    <property type="protein sequence ID" value="TDL44052.1"/>
    <property type="molecule type" value="Genomic_DNA"/>
</dbReference>
<feature type="transmembrane region" description="Helical" evidence="2">
    <location>
        <begin position="31"/>
        <end position="54"/>
    </location>
</feature>
<accession>A0A4R5YFV5</accession>
<keyword evidence="2" id="KW-0812">Transmembrane</keyword>
<protein>
    <submittedName>
        <fullName evidence="3">Uncharacterized protein</fullName>
    </submittedName>
</protein>
<dbReference type="InterPro" id="IPR045635">
    <property type="entry name" value="DUF6412"/>
</dbReference>
<dbReference type="AlphaFoldDB" id="A0A4R5YFV5"/>
<evidence type="ECO:0000313" key="3">
    <source>
        <dbReference type="EMBL" id="TDL44052.1"/>
    </source>
</evidence>
<dbReference type="Proteomes" id="UP000295633">
    <property type="component" value="Unassembled WGS sequence"/>
</dbReference>
<evidence type="ECO:0000256" key="1">
    <source>
        <dbReference type="SAM" id="MobiDB-lite"/>
    </source>
</evidence>
<evidence type="ECO:0000256" key="2">
    <source>
        <dbReference type="SAM" id="Phobius"/>
    </source>
</evidence>